<proteinExistence type="predicted"/>
<dbReference type="Pfam" id="PF13482">
    <property type="entry name" value="RNase_H_2"/>
    <property type="match status" value="1"/>
</dbReference>
<keyword evidence="2" id="KW-0378">Hydrolase</keyword>
<keyword evidence="2" id="KW-0540">Nuclease</keyword>
<keyword evidence="2" id="KW-0269">Exonuclease</keyword>
<dbReference type="SUPFAM" id="SSF53098">
    <property type="entry name" value="Ribonuclease H-like"/>
    <property type="match status" value="1"/>
</dbReference>
<dbReference type="InterPro" id="IPR012337">
    <property type="entry name" value="RNaseH-like_sf"/>
</dbReference>
<dbReference type="PANTHER" id="PTHR38462:SF1">
    <property type="entry name" value="YPRB RIBONUCLEASE H-LIKE DOMAIN-CONTAINING PROTEIN"/>
    <property type="match status" value="1"/>
</dbReference>
<dbReference type="GO" id="GO:0003676">
    <property type="term" value="F:nucleic acid binding"/>
    <property type="evidence" value="ECO:0007669"/>
    <property type="project" value="InterPro"/>
</dbReference>
<gene>
    <name evidence="2" type="ORF">E3J84_00745</name>
</gene>
<dbReference type="InterPro" id="IPR038720">
    <property type="entry name" value="YprB_RNase_H-like_dom"/>
</dbReference>
<dbReference type="AlphaFoldDB" id="A0A523S4N0"/>
<evidence type="ECO:0000313" key="3">
    <source>
        <dbReference type="Proteomes" id="UP000316360"/>
    </source>
</evidence>
<sequence length="277" mass="32149">MCYHIENQGKITLKIINPDKARKKILSNLKLIYGIGEVTEYILKDEGYKTVEDLTAHPRFGSEAARFLEIIEGCDTYQIIDWMGRWLPKSHPLVLYSSGLGKKEDFAIVDIETMGLFSRPIILFGVAQISGIHLLISQYFLRSIKEEPAALVGFLSHIGKRSIFITFNGRAFDIPYIRERLAYYRMRADLERPHFDVLHFSRRAWREKVPDCRLATLEKYLFGIERKDEVPSALVPEFYETYLKTKNIGPLLPIIEHNRQDLVTLASIFSRLHEEWG</sequence>
<organism evidence="2 3">
    <name type="scientific">Aerophobetes bacterium</name>
    <dbReference type="NCBI Taxonomy" id="2030807"/>
    <lineage>
        <taxon>Bacteria</taxon>
        <taxon>Candidatus Aerophobota</taxon>
    </lineage>
</organism>
<accession>A0A523S4N0</accession>
<dbReference type="PANTHER" id="PTHR38462">
    <property type="entry name" value="EXONUCLEASE-LIKE PROTEIN"/>
    <property type="match status" value="1"/>
</dbReference>
<evidence type="ECO:0000259" key="1">
    <source>
        <dbReference type="Pfam" id="PF13482"/>
    </source>
</evidence>
<dbReference type="Proteomes" id="UP000316360">
    <property type="component" value="Unassembled WGS sequence"/>
</dbReference>
<protein>
    <submittedName>
        <fullName evidence="2">Exonuclease</fullName>
    </submittedName>
</protein>
<reference evidence="2 3" key="1">
    <citation type="submission" date="2019-03" db="EMBL/GenBank/DDBJ databases">
        <title>Metabolic potential of uncultured bacteria and archaea associated with petroleum seepage in deep-sea sediments.</title>
        <authorList>
            <person name="Dong X."/>
            <person name="Hubert C."/>
        </authorList>
    </citation>
    <scope>NUCLEOTIDE SEQUENCE [LARGE SCALE GENOMIC DNA]</scope>
    <source>
        <strain evidence="2">E44_bin7</strain>
    </source>
</reference>
<evidence type="ECO:0000313" key="2">
    <source>
        <dbReference type="EMBL" id="TET12937.1"/>
    </source>
</evidence>
<name>A0A523S4N0_UNCAE</name>
<comment type="caution">
    <text evidence="2">The sequence shown here is derived from an EMBL/GenBank/DDBJ whole genome shotgun (WGS) entry which is preliminary data.</text>
</comment>
<dbReference type="GO" id="GO:0004527">
    <property type="term" value="F:exonuclease activity"/>
    <property type="evidence" value="ECO:0007669"/>
    <property type="project" value="UniProtKB-KW"/>
</dbReference>
<dbReference type="InterPro" id="IPR036397">
    <property type="entry name" value="RNaseH_sf"/>
</dbReference>
<dbReference type="EMBL" id="SOKJ01000040">
    <property type="protein sequence ID" value="TET12937.1"/>
    <property type="molecule type" value="Genomic_DNA"/>
</dbReference>
<feature type="domain" description="YprB ribonuclease H-like" evidence="1">
    <location>
        <begin position="108"/>
        <end position="272"/>
    </location>
</feature>
<dbReference type="Gene3D" id="3.30.420.10">
    <property type="entry name" value="Ribonuclease H-like superfamily/Ribonuclease H"/>
    <property type="match status" value="1"/>
</dbReference>